<sequence length="41" mass="4575">MGTLSFLSILNFPRETVAGHRKLLNHARNLTVVDLESGNPR</sequence>
<gene>
    <name evidence="1" type="ORF">LEP1GSC124_0290</name>
</gene>
<comment type="caution">
    <text evidence="1">The sequence shown here is derived from an EMBL/GenBank/DDBJ whole genome shotgun (WGS) entry which is preliminary data.</text>
</comment>
<reference evidence="1 2" key="1">
    <citation type="submission" date="2013-01" db="EMBL/GenBank/DDBJ databases">
        <authorList>
            <person name="Harkins D.M."/>
            <person name="Durkin A.S."/>
            <person name="Brinkac L.M."/>
            <person name="Haft D.H."/>
            <person name="Selengut J.D."/>
            <person name="Sanka R."/>
            <person name="DePew J."/>
            <person name="Purushe J."/>
            <person name="Picardeau M."/>
            <person name="Werts C."/>
            <person name="Goarant C."/>
            <person name="Vinetz J.M."/>
            <person name="Sutton G.G."/>
            <person name="Nierman W.C."/>
            <person name="Fouts D.E."/>
        </authorList>
    </citation>
    <scope>NUCLEOTIDE SEQUENCE [LARGE SCALE GENOMIC DNA]</scope>
    <source>
        <strain evidence="1 2">200701872</strain>
    </source>
</reference>
<protein>
    <submittedName>
        <fullName evidence="1">Uncharacterized protein</fullName>
    </submittedName>
</protein>
<name>M6ZHY2_LEPIR</name>
<accession>M6ZHY2</accession>
<evidence type="ECO:0000313" key="2">
    <source>
        <dbReference type="Proteomes" id="UP000012117"/>
    </source>
</evidence>
<dbReference type="Proteomes" id="UP000012117">
    <property type="component" value="Unassembled WGS sequence"/>
</dbReference>
<proteinExistence type="predicted"/>
<organism evidence="1 2">
    <name type="scientific">Leptospira interrogans serovar Pyrogenes str. 200701872</name>
    <dbReference type="NCBI Taxonomy" id="1193029"/>
    <lineage>
        <taxon>Bacteria</taxon>
        <taxon>Pseudomonadati</taxon>
        <taxon>Spirochaetota</taxon>
        <taxon>Spirochaetia</taxon>
        <taxon>Leptospirales</taxon>
        <taxon>Leptospiraceae</taxon>
        <taxon>Leptospira</taxon>
    </lineage>
</organism>
<dbReference type="AlphaFoldDB" id="M6ZHY2"/>
<feature type="non-terminal residue" evidence="1">
    <location>
        <position position="41"/>
    </location>
</feature>
<evidence type="ECO:0000313" key="1">
    <source>
        <dbReference type="EMBL" id="EMP05696.1"/>
    </source>
</evidence>
<dbReference type="EMBL" id="AKWN02000410">
    <property type="protein sequence ID" value="EMP05696.1"/>
    <property type="molecule type" value="Genomic_DNA"/>
</dbReference>